<dbReference type="RefSeq" id="WP_188446235.1">
    <property type="nucleotide sequence ID" value="NZ_BMDW01000007.1"/>
</dbReference>
<comment type="caution">
    <text evidence="1">The sequence shown here is derived from an EMBL/GenBank/DDBJ whole genome shotgun (WGS) entry which is preliminary data.</text>
</comment>
<reference evidence="2" key="1">
    <citation type="journal article" date="2019" name="Int. J. Syst. Evol. Microbiol.">
        <title>The Global Catalogue of Microorganisms (GCM) 10K type strain sequencing project: providing services to taxonomists for standard genome sequencing and annotation.</title>
        <authorList>
            <consortium name="The Broad Institute Genomics Platform"/>
            <consortium name="The Broad Institute Genome Sequencing Center for Infectious Disease"/>
            <person name="Wu L."/>
            <person name="Ma J."/>
        </authorList>
    </citation>
    <scope>NUCLEOTIDE SEQUENCE [LARGE SCALE GENOMIC DNA]</scope>
    <source>
        <strain evidence="2">CGMCC 1.10106</strain>
    </source>
</reference>
<keyword evidence="2" id="KW-1185">Reference proteome</keyword>
<gene>
    <name evidence="1" type="ORF">GCM10011395_14860</name>
</gene>
<dbReference type="GO" id="GO:0032259">
    <property type="term" value="P:methylation"/>
    <property type="evidence" value="ECO:0007669"/>
    <property type="project" value="UniProtKB-KW"/>
</dbReference>
<dbReference type="EMBL" id="BMDW01000007">
    <property type="protein sequence ID" value="GGA45684.1"/>
    <property type="molecule type" value="Genomic_DNA"/>
</dbReference>
<evidence type="ECO:0000313" key="2">
    <source>
        <dbReference type="Proteomes" id="UP000618591"/>
    </source>
</evidence>
<organism evidence="1 2">
    <name type="scientific">Sphingomonas psychrolutea</name>
    <dbReference type="NCBI Taxonomy" id="1259676"/>
    <lineage>
        <taxon>Bacteria</taxon>
        <taxon>Pseudomonadati</taxon>
        <taxon>Pseudomonadota</taxon>
        <taxon>Alphaproteobacteria</taxon>
        <taxon>Sphingomonadales</taxon>
        <taxon>Sphingomonadaceae</taxon>
        <taxon>Sphingomonas</taxon>
    </lineage>
</organism>
<dbReference type="Pfam" id="PF13489">
    <property type="entry name" value="Methyltransf_23"/>
    <property type="match status" value="1"/>
</dbReference>
<dbReference type="InterPro" id="IPR029063">
    <property type="entry name" value="SAM-dependent_MTases_sf"/>
</dbReference>
<keyword evidence="1" id="KW-0489">Methyltransferase</keyword>
<accession>A0ABQ1GLN6</accession>
<protein>
    <submittedName>
        <fullName evidence="1">Methyltransferase</fullName>
    </submittedName>
</protein>
<dbReference type="Proteomes" id="UP000618591">
    <property type="component" value="Unassembled WGS sequence"/>
</dbReference>
<evidence type="ECO:0000313" key="1">
    <source>
        <dbReference type="EMBL" id="GGA45684.1"/>
    </source>
</evidence>
<sequence>MDRIVYDRMAAHDSTHWWYRARRDILAAYLTREGGLPKDARILEIGCGTGHNLPMLSAFGTVEAIEIDPAARAIASERLGAPVGDARLPELPGIERGAYDLIAVLDVVEHIEDDVAALKAMGECLKPGGKILIAVPAHQWLWSAHDVVNHHHRRYSKATLAAAIGKAGLDHNGLRWFNSLLFPLAAVVRIAGRLRGQDDSDDSPPHPALNTLFERIFGFERHLLGRVPLTPGVSIVTLASPKVP</sequence>
<proteinExistence type="predicted"/>
<dbReference type="PANTHER" id="PTHR43861">
    <property type="entry name" value="TRANS-ACONITATE 2-METHYLTRANSFERASE-RELATED"/>
    <property type="match status" value="1"/>
</dbReference>
<dbReference type="Gene3D" id="3.40.50.150">
    <property type="entry name" value="Vaccinia Virus protein VP39"/>
    <property type="match status" value="1"/>
</dbReference>
<dbReference type="SUPFAM" id="SSF53335">
    <property type="entry name" value="S-adenosyl-L-methionine-dependent methyltransferases"/>
    <property type="match status" value="1"/>
</dbReference>
<name>A0ABQ1GLN6_9SPHN</name>
<keyword evidence="1" id="KW-0808">Transferase</keyword>
<dbReference type="CDD" id="cd02440">
    <property type="entry name" value="AdoMet_MTases"/>
    <property type="match status" value="1"/>
</dbReference>
<dbReference type="GO" id="GO:0008168">
    <property type="term" value="F:methyltransferase activity"/>
    <property type="evidence" value="ECO:0007669"/>
    <property type="project" value="UniProtKB-KW"/>
</dbReference>